<keyword evidence="2" id="KW-1185">Reference proteome</keyword>
<name>A0ABQ4T1T2_9HYPH</name>
<dbReference type="RefSeq" id="WP_238277207.1">
    <property type="nucleotide sequence ID" value="NZ_BPQR01000056.1"/>
</dbReference>
<organism evidence="1 2">
    <name type="scientific">Methylobacterium jeotgali</name>
    <dbReference type="NCBI Taxonomy" id="381630"/>
    <lineage>
        <taxon>Bacteria</taxon>
        <taxon>Pseudomonadati</taxon>
        <taxon>Pseudomonadota</taxon>
        <taxon>Alphaproteobacteria</taxon>
        <taxon>Hyphomicrobiales</taxon>
        <taxon>Methylobacteriaceae</taxon>
        <taxon>Methylobacterium</taxon>
    </lineage>
</organism>
<evidence type="ECO:0000313" key="2">
    <source>
        <dbReference type="Proteomes" id="UP001055102"/>
    </source>
</evidence>
<sequence length="85" mass="8767">MAFELGQHLPALRATPQAAALILLAAHYRPDDIAAGIEAAMAKADTVAAAAASEANWALRLGRARDAAAIATILVAGSYLWAWVA</sequence>
<protein>
    <submittedName>
        <fullName evidence="1">Uncharacterized protein</fullName>
    </submittedName>
</protein>
<reference evidence="1" key="2">
    <citation type="submission" date="2021-08" db="EMBL/GenBank/DDBJ databases">
        <authorList>
            <person name="Tani A."/>
            <person name="Ola A."/>
            <person name="Ogura Y."/>
            <person name="Katsura K."/>
            <person name="Hayashi T."/>
        </authorList>
    </citation>
    <scope>NUCLEOTIDE SEQUENCE</scope>
    <source>
        <strain evidence="1">LMG 23639</strain>
    </source>
</reference>
<comment type="caution">
    <text evidence="1">The sequence shown here is derived from an EMBL/GenBank/DDBJ whole genome shotgun (WGS) entry which is preliminary data.</text>
</comment>
<accession>A0ABQ4T1T2</accession>
<dbReference type="Proteomes" id="UP001055102">
    <property type="component" value="Unassembled WGS sequence"/>
</dbReference>
<dbReference type="EMBL" id="BPQR01000056">
    <property type="protein sequence ID" value="GJE07836.1"/>
    <property type="molecule type" value="Genomic_DNA"/>
</dbReference>
<reference evidence="1" key="1">
    <citation type="journal article" date="2021" name="Front. Microbiol.">
        <title>Comprehensive Comparative Genomics and Phenotyping of Methylobacterium Species.</title>
        <authorList>
            <person name="Alessa O."/>
            <person name="Ogura Y."/>
            <person name="Fujitani Y."/>
            <person name="Takami H."/>
            <person name="Hayashi T."/>
            <person name="Sahin N."/>
            <person name="Tani A."/>
        </authorList>
    </citation>
    <scope>NUCLEOTIDE SEQUENCE</scope>
    <source>
        <strain evidence="1">LMG 23639</strain>
    </source>
</reference>
<evidence type="ECO:0000313" key="1">
    <source>
        <dbReference type="EMBL" id="GJE07836.1"/>
    </source>
</evidence>
<proteinExistence type="predicted"/>
<gene>
    <name evidence="1" type="ORF">AOPFMNJM_3168</name>
</gene>